<dbReference type="RefSeq" id="WP_126757872.1">
    <property type="nucleotide sequence ID" value="NZ_PIPQ01000006.1"/>
</dbReference>
<evidence type="ECO:0000313" key="4">
    <source>
        <dbReference type="Proteomes" id="UP000286976"/>
    </source>
</evidence>
<name>A0A432X0B0_9GAMM</name>
<dbReference type="AlphaFoldDB" id="A0A432X0B0"/>
<dbReference type="PANTHER" id="PTHR33371">
    <property type="entry name" value="INTERMEMBRANE PHOSPHOLIPID TRANSPORT SYSTEM BINDING PROTEIN MLAD-RELATED"/>
    <property type="match status" value="1"/>
</dbReference>
<dbReference type="SUPFAM" id="SSF58104">
    <property type="entry name" value="Methyl-accepting chemotaxis protein (MCP) signaling domain"/>
    <property type="match status" value="1"/>
</dbReference>
<accession>A0A432X0B0</accession>
<gene>
    <name evidence="3" type="ORF">CWE15_09625</name>
</gene>
<keyword evidence="1" id="KW-1133">Transmembrane helix</keyword>
<keyword evidence="1" id="KW-0812">Transmembrane</keyword>
<reference evidence="3 4" key="1">
    <citation type="journal article" date="2011" name="Front. Microbiol.">
        <title>Genomic signatures of strain selection and enhancement in Bacillus atrophaeus var. globigii, a historical biowarfare simulant.</title>
        <authorList>
            <person name="Gibbons H.S."/>
            <person name="Broomall S.M."/>
            <person name="McNew L.A."/>
            <person name="Daligault H."/>
            <person name="Chapman C."/>
            <person name="Bruce D."/>
            <person name="Karavis M."/>
            <person name="Krepps M."/>
            <person name="McGregor P.A."/>
            <person name="Hong C."/>
            <person name="Park K.H."/>
            <person name="Akmal A."/>
            <person name="Feldman A."/>
            <person name="Lin J.S."/>
            <person name="Chang W.E."/>
            <person name="Higgs B.W."/>
            <person name="Demirev P."/>
            <person name="Lindquist J."/>
            <person name="Liem A."/>
            <person name="Fochler E."/>
            <person name="Read T.D."/>
            <person name="Tapia R."/>
            <person name="Johnson S."/>
            <person name="Bishop-Lilly K.A."/>
            <person name="Detter C."/>
            <person name="Han C."/>
            <person name="Sozhamannan S."/>
            <person name="Rosenzweig C.N."/>
            <person name="Skowronski E.W."/>
        </authorList>
    </citation>
    <scope>NUCLEOTIDE SEQUENCE [LARGE SCALE GENOMIC DNA]</scope>
    <source>
        <strain evidence="3 4">AIT1</strain>
    </source>
</reference>
<keyword evidence="1" id="KW-0472">Membrane</keyword>
<dbReference type="Proteomes" id="UP000286976">
    <property type="component" value="Unassembled WGS sequence"/>
</dbReference>
<dbReference type="Pfam" id="PF02470">
    <property type="entry name" value="MlaD"/>
    <property type="match status" value="1"/>
</dbReference>
<evidence type="ECO:0000259" key="2">
    <source>
        <dbReference type="Pfam" id="PF02470"/>
    </source>
</evidence>
<feature type="domain" description="Mce/MlaD" evidence="2">
    <location>
        <begin position="51"/>
        <end position="128"/>
    </location>
</feature>
<proteinExistence type="predicted"/>
<comment type="caution">
    <text evidence="3">The sequence shown here is derived from an EMBL/GenBank/DDBJ whole genome shotgun (WGS) entry which is preliminary data.</text>
</comment>
<dbReference type="EMBL" id="PIPQ01000006">
    <property type="protein sequence ID" value="RUO39372.1"/>
    <property type="molecule type" value="Genomic_DNA"/>
</dbReference>
<evidence type="ECO:0000313" key="3">
    <source>
        <dbReference type="EMBL" id="RUO39372.1"/>
    </source>
</evidence>
<keyword evidence="4" id="KW-1185">Reference proteome</keyword>
<sequence length="337" mass="37045">MTHPTKKPHYIHRMSYSAQEKLVGVFVIVALALLVGLFTLNASNLHLFENYKHIELHVQNAEDITLDTPVLSSGIQIGRVDQVKVTPENSISIRVRIYESYTHMVRTDSTPKLRLSLLGRSSIEFSTGTMSYPEIEDGAVLVVDTPMSMDDLMAQVRPVLSNLEQTIAHVSDIVAAIEPNDVAKTVHHLSNLTGEVSLMAQKINAGEGSLGQLLNNPEFATQLADLLGTTGNVLNSVDRRLSELAPLLTGMAPTVNELSNAAPQLGELFNQTVTMLEQVNQALAAIQPETQQLPDLMIRVNLLTEQANRLLNQMSQSWLFSGGKKDSEQQVELVPHE</sequence>
<organism evidence="3 4">
    <name type="scientific">Aliidiomarina taiwanensis</name>
    <dbReference type="NCBI Taxonomy" id="946228"/>
    <lineage>
        <taxon>Bacteria</taxon>
        <taxon>Pseudomonadati</taxon>
        <taxon>Pseudomonadota</taxon>
        <taxon>Gammaproteobacteria</taxon>
        <taxon>Alteromonadales</taxon>
        <taxon>Idiomarinaceae</taxon>
        <taxon>Aliidiomarina</taxon>
    </lineage>
</organism>
<dbReference type="InterPro" id="IPR052336">
    <property type="entry name" value="MlaD_Phospholipid_Transporter"/>
</dbReference>
<dbReference type="PANTHER" id="PTHR33371:SF4">
    <property type="entry name" value="INTERMEMBRANE PHOSPHOLIPID TRANSPORT SYSTEM BINDING PROTEIN MLAD"/>
    <property type="match status" value="1"/>
</dbReference>
<evidence type="ECO:0000256" key="1">
    <source>
        <dbReference type="SAM" id="Phobius"/>
    </source>
</evidence>
<dbReference type="InterPro" id="IPR003399">
    <property type="entry name" value="Mce/MlaD"/>
</dbReference>
<feature type="transmembrane region" description="Helical" evidence="1">
    <location>
        <begin position="21"/>
        <end position="40"/>
    </location>
</feature>
<protein>
    <recommendedName>
        <fullName evidence="2">Mce/MlaD domain-containing protein</fullName>
    </recommendedName>
</protein>
<dbReference type="OrthoDB" id="9788420at2"/>